<dbReference type="GO" id="GO:0008270">
    <property type="term" value="F:zinc ion binding"/>
    <property type="evidence" value="ECO:0007669"/>
    <property type="project" value="UniProtKB-UniRule"/>
</dbReference>
<dbReference type="EMBL" id="CAJHNJ030000032">
    <property type="protein sequence ID" value="CAG9126171.1"/>
    <property type="molecule type" value="Genomic_DNA"/>
</dbReference>
<dbReference type="InterPro" id="IPR039646">
    <property type="entry name" value="ZNHIT2"/>
</dbReference>
<dbReference type="Gene3D" id="3.30.60.190">
    <property type="match status" value="1"/>
</dbReference>
<proteinExistence type="predicted"/>
<comment type="caution">
    <text evidence="3">The sequence shown here is derived from an EMBL/GenBank/DDBJ whole genome shotgun (WGS) entry which is preliminary data.</text>
</comment>
<protein>
    <submittedName>
        <fullName evidence="3">(diamondback moth) hypothetical protein</fullName>
    </submittedName>
</protein>
<keyword evidence="1" id="KW-0862">Zinc</keyword>
<dbReference type="Proteomes" id="UP000653454">
    <property type="component" value="Unassembled WGS sequence"/>
</dbReference>
<dbReference type="SUPFAM" id="SSF144232">
    <property type="entry name" value="HIT/MYND zinc finger-like"/>
    <property type="match status" value="1"/>
</dbReference>
<evidence type="ECO:0000256" key="1">
    <source>
        <dbReference type="PROSITE-ProRule" id="PRU00453"/>
    </source>
</evidence>
<reference evidence="3" key="1">
    <citation type="submission" date="2020-11" db="EMBL/GenBank/DDBJ databases">
        <authorList>
            <person name="Whiteford S."/>
        </authorList>
    </citation>
    <scope>NUCLEOTIDE SEQUENCE</scope>
</reference>
<evidence type="ECO:0000313" key="4">
    <source>
        <dbReference type="Proteomes" id="UP000653454"/>
    </source>
</evidence>
<dbReference type="PANTHER" id="PTHR15555">
    <property type="entry name" value="ZINC FINGER HIT DOMAIN CONTAINING PROTEIN 2 PROTEIN FON -RELATED"/>
    <property type="match status" value="1"/>
</dbReference>
<dbReference type="Pfam" id="PF04438">
    <property type="entry name" value="zf-HIT"/>
    <property type="match status" value="1"/>
</dbReference>
<sequence length="388" mass="44211">MANTSVKISDGESKSISLKVCAICNENSSKYCCPRCEIYYCSLDCYKSEKHQNCSESFYKECVDEELAGNYTDEESRQKMIDILQRFNKEQGAGAKDIDELLQNLDNGEDENCIDSDDENCVDLEERVKGLNLDDADAVWNALTEDERNEFEALLNQGDVGSFIPQWEPWWNHYEEEKLVKEIVENPKADKDYMKNCPTIIKVPQFSSLTSVQPSPAIKNNITNVLASYAFIIRYFNGDLEPVEGTVYLLNICANLDNNTNFEDTSIAVESVAQNCLKSELIQTDKPSLDAMKHDTFLILQGPSTENKPFYCQAALSHLHSIFKQAKTAQKSVKTVETRSCNKNDFTKKFQDHGSDHFSKLDISKVKKCMKKVEYYLSYIESHGMDFE</sequence>
<dbReference type="PROSITE" id="PS51083">
    <property type="entry name" value="ZF_HIT"/>
    <property type="match status" value="1"/>
</dbReference>
<dbReference type="InterPro" id="IPR007529">
    <property type="entry name" value="Znf_HIT"/>
</dbReference>
<dbReference type="PANTHER" id="PTHR15555:SF0">
    <property type="entry name" value="ZINC FINGER HIT DOMAIN-CONTAINING PROTEIN 2"/>
    <property type="match status" value="1"/>
</dbReference>
<keyword evidence="1" id="KW-0479">Metal-binding</keyword>
<feature type="domain" description="HIT-type" evidence="2">
    <location>
        <begin position="21"/>
        <end position="54"/>
    </location>
</feature>
<keyword evidence="4" id="KW-1185">Reference proteome</keyword>
<organism evidence="3 4">
    <name type="scientific">Plutella xylostella</name>
    <name type="common">Diamondback moth</name>
    <name type="synonym">Plutella maculipennis</name>
    <dbReference type="NCBI Taxonomy" id="51655"/>
    <lineage>
        <taxon>Eukaryota</taxon>
        <taxon>Metazoa</taxon>
        <taxon>Ecdysozoa</taxon>
        <taxon>Arthropoda</taxon>
        <taxon>Hexapoda</taxon>
        <taxon>Insecta</taxon>
        <taxon>Pterygota</taxon>
        <taxon>Neoptera</taxon>
        <taxon>Endopterygota</taxon>
        <taxon>Lepidoptera</taxon>
        <taxon>Glossata</taxon>
        <taxon>Ditrysia</taxon>
        <taxon>Yponomeutoidea</taxon>
        <taxon>Plutellidae</taxon>
        <taxon>Plutella</taxon>
    </lineage>
</organism>
<dbReference type="AlphaFoldDB" id="A0A8S4FD38"/>
<accession>A0A8S4FD38</accession>
<gene>
    <name evidence="3" type="ORF">PLXY2_LOCUS8527</name>
</gene>
<evidence type="ECO:0000313" key="3">
    <source>
        <dbReference type="EMBL" id="CAG9126171.1"/>
    </source>
</evidence>
<dbReference type="CDD" id="cd23024">
    <property type="entry name" value="zf-HIT_ZNHIT2-3"/>
    <property type="match status" value="1"/>
</dbReference>
<evidence type="ECO:0000259" key="2">
    <source>
        <dbReference type="PROSITE" id="PS51083"/>
    </source>
</evidence>
<keyword evidence="1" id="KW-0863">Zinc-finger</keyword>
<name>A0A8S4FD38_PLUXY</name>